<evidence type="ECO:0000256" key="8">
    <source>
        <dbReference type="RuleBase" id="RU000682"/>
    </source>
</evidence>
<organism evidence="12">
    <name type="scientific">Medioppia subpectinata</name>
    <dbReference type="NCBI Taxonomy" id="1979941"/>
    <lineage>
        <taxon>Eukaryota</taxon>
        <taxon>Metazoa</taxon>
        <taxon>Ecdysozoa</taxon>
        <taxon>Arthropoda</taxon>
        <taxon>Chelicerata</taxon>
        <taxon>Arachnida</taxon>
        <taxon>Acari</taxon>
        <taxon>Acariformes</taxon>
        <taxon>Sarcoptiformes</taxon>
        <taxon>Oribatida</taxon>
        <taxon>Brachypylina</taxon>
        <taxon>Oppioidea</taxon>
        <taxon>Oppiidae</taxon>
        <taxon>Medioppia</taxon>
    </lineage>
</organism>
<evidence type="ECO:0000313" key="13">
    <source>
        <dbReference type="Proteomes" id="UP000759131"/>
    </source>
</evidence>
<dbReference type="InterPro" id="IPR001356">
    <property type="entry name" value="HD"/>
</dbReference>
<keyword evidence="4 7" id="KW-0371">Homeobox</keyword>
<feature type="region of interest" description="Disordered" evidence="9">
    <location>
        <begin position="279"/>
        <end position="299"/>
    </location>
</feature>
<dbReference type="PROSITE" id="PS00027">
    <property type="entry name" value="HOMEOBOX_1"/>
    <property type="match status" value="1"/>
</dbReference>
<keyword evidence="13" id="KW-1185">Reference proteome</keyword>
<feature type="compositionally biased region" description="Polar residues" evidence="9">
    <location>
        <begin position="70"/>
        <end position="90"/>
    </location>
</feature>
<feature type="compositionally biased region" description="Low complexity" evidence="9">
    <location>
        <begin position="38"/>
        <end position="68"/>
    </location>
</feature>
<evidence type="ECO:0000256" key="9">
    <source>
        <dbReference type="SAM" id="MobiDB-lite"/>
    </source>
</evidence>
<comment type="subcellular location">
    <subcellularLocation>
        <location evidence="1 7 8">Nucleus</location>
    </subcellularLocation>
</comment>
<feature type="compositionally biased region" description="Polar residues" evidence="9">
    <location>
        <begin position="281"/>
        <end position="299"/>
    </location>
</feature>
<dbReference type="AlphaFoldDB" id="A0A7R9PXL2"/>
<accession>A0A7R9PXL2</accession>
<dbReference type="InterPro" id="IPR017970">
    <property type="entry name" value="Homeobox_CS"/>
</dbReference>
<dbReference type="InterPro" id="IPR051895">
    <property type="entry name" value="OTP_Homeobox"/>
</dbReference>
<evidence type="ECO:0000256" key="4">
    <source>
        <dbReference type="ARBA" id="ARBA00023155"/>
    </source>
</evidence>
<dbReference type="PANTHER" id="PTHR46770:SF1">
    <property type="entry name" value="HOMEOBOX PROTEIN ORTHOPEDIA"/>
    <property type="match status" value="1"/>
</dbReference>
<dbReference type="Gene3D" id="1.10.10.60">
    <property type="entry name" value="Homeodomain-like"/>
    <property type="match status" value="1"/>
</dbReference>
<reference evidence="12" key="1">
    <citation type="submission" date="2020-11" db="EMBL/GenBank/DDBJ databases">
        <authorList>
            <person name="Tran Van P."/>
        </authorList>
    </citation>
    <scope>NUCLEOTIDE SEQUENCE</scope>
</reference>
<comment type="similarity">
    <text evidence="2">Belongs to the paired homeobox family. Bicoid subfamily.</text>
</comment>
<dbReference type="Pfam" id="PF03826">
    <property type="entry name" value="OAR"/>
    <property type="match status" value="1"/>
</dbReference>
<feature type="domain" description="OAR" evidence="11">
    <location>
        <begin position="304"/>
        <end position="317"/>
    </location>
</feature>
<evidence type="ECO:0000259" key="10">
    <source>
        <dbReference type="PROSITE" id="PS50071"/>
    </source>
</evidence>
<evidence type="ECO:0000256" key="5">
    <source>
        <dbReference type="ARBA" id="ARBA00023242"/>
    </source>
</evidence>
<sequence>MLNNFHQGANTPNGPIGKPNLPNLSNITSNIHSHHHNSINNNNNNNIQLLGENGHNNGHNGTPNHMPGTPSENSSALGISVSHSNSNTNEGHSHHQNINSNSNQDKPSKQKRHRTRFTPAQLQELERSFGKTHYPDIFMREELAMRIGLTESRVQVWFQNRRAKWKKRKKTTNVFRSPGALLPSHTLPPFGSMGSSDGLCSFGPTHDTRWPMSAGMGQMSGHPMPIGHSLNQQPTNFGQNLSTGMACNISQSNSSISSASAPSYQTPYTNVAISCSPPLNPQESNTSCSPQNWSNDTTSTWRGTSIATLRRKALEHSVSMTLR</sequence>
<keyword evidence="3 7" id="KW-0238">DNA-binding</keyword>
<dbReference type="SUPFAM" id="SSF46689">
    <property type="entry name" value="Homeodomain-like"/>
    <property type="match status" value="1"/>
</dbReference>
<dbReference type="OrthoDB" id="6159439at2759"/>
<evidence type="ECO:0000256" key="1">
    <source>
        <dbReference type="ARBA" id="ARBA00004123"/>
    </source>
</evidence>
<feature type="domain" description="Homeobox" evidence="10">
    <location>
        <begin position="108"/>
        <end position="168"/>
    </location>
</feature>
<evidence type="ECO:0000256" key="3">
    <source>
        <dbReference type="ARBA" id="ARBA00023125"/>
    </source>
</evidence>
<evidence type="ECO:0000256" key="6">
    <source>
        <dbReference type="ARBA" id="ARBA00067166"/>
    </source>
</evidence>
<evidence type="ECO:0000259" key="11">
    <source>
        <dbReference type="PROSITE" id="PS50803"/>
    </source>
</evidence>
<dbReference type="GO" id="GO:0005634">
    <property type="term" value="C:nucleus"/>
    <property type="evidence" value="ECO:0007669"/>
    <property type="project" value="UniProtKB-SubCell"/>
</dbReference>
<dbReference type="SMART" id="SM00389">
    <property type="entry name" value="HOX"/>
    <property type="match status" value="1"/>
</dbReference>
<name>A0A7R9PXL2_9ACAR</name>
<keyword evidence="5 7" id="KW-0539">Nucleus</keyword>
<dbReference type="Proteomes" id="UP000759131">
    <property type="component" value="Unassembled WGS sequence"/>
</dbReference>
<evidence type="ECO:0000313" key="12">
    <source>
        <dbReference type="EMBL" id="CAD7624501.1"/>
    </source>
</evidence>
<dbReference type="PROSITE" id="PS50071">
    <property type="entry name" value="HOMEOBOX_2"/>
    <property type="match status" value="1"/>
</dbReference>
<dbReference type="Pfam" id="PF00046">
    <property type="entry name" value="Homeodomain"/>
    <property type="match status" value="1"/>
</dbReference>
<dbReference type="InterPro" id="IPR003654">
    <property type="entry name" value="OAR_dom"/>
</dbReference>
<dbReference type="EMBL" id="OC856944">
    <property type="protein sequence ID" value="CAD7624501.1"/>
    <property type="molecule type" value="Genomic_DNA"/>
</dbReference>
<proteinExistence type="inferred from homology"/>
<evidence type="ECO:0000256" key="7">
    <source>
        <dbReference type="PROSITE-ProRule" id="PRU00108"/>
    </source>
</evidence>
<dbReference type="EMBL" id="CAJPIZ010002369">
    <property type="protein sequence ID" value="CAG2104931.1"/>
    <property type="molecule type" value="Genomic_DNA"/>
</dbReference>
<dbReference type="PANTHER" id="PTHR46770">
    <property type="entry name" value="HOMEOBOX PROTEIN ORTHOPEDIA"/>
    <property type="match status" value="1"/>
</dbReference>
<dbReference type="GO" id="GO:0003677">
    <property type="term" value="F:DNA binding"/>
    <property type="evidence" value="ECO:0007669"/>
    <property type="project" value="UniProtKB-UniRule"/>
</dbReference>
<evidence type="ECO:0000256" key="2">
    <source>
        <dbReference type="ARBA" id="ARBA00006503"/>
    </source>
</evidence>
<dbReference type="CDD" id="cd00086">
    <property type="entry name" value="homeodomain"/>
    <property type="match status" value="1"/>
</dbReference>
<protein>
    <recommendedName>
        <fullName evidence="6">Homeobox protein orthopedia</fullName>
    </recommendedName>
</protein>
<dbReference type="PROSITE" id="PS50803">
    <property type="entry name" value="OAR"/>
    <property type="match status" value="1"/>
</dbReference>
<dbReference type="InterPro" id="IPR009057">
    <property type="entry name" value="Homeodomain-like_sf"/>
</dbReference>
<dbReference type="GO" id="GO:0000981">
    <property type="term" value="F:DNA-binding transcription factor activity, RNA polymerase II-specific"/>
    <property type="evidence" value="ECO:0007669"/>
    <property type="project" value="InterPro"/>
</dbReference>
<dbReference type="InterPro" id="IPR000047">
    <property type="entry name" value="HTH_motif"/>
</dbReference>
<dbReference type="GO" id="GO:0030182">
    <property type="term" value="P:neuron differentiation"/>
    <property type="evidence" value="ECO:0007669"/>
    <property type="project" value="TreeGrafter"/>
</dbReference>
<dbReference type="FunFam" id="1.10.10.60:FF:000719">
    <property type="entry name" value="Homeobox protein orthopedia-like Protein"/>
    <property type="match status" value="1"/>
</dbReference>
<feature type="compositionally biased region" description="Polar residues" evidence="9">
    <location>
        <begin position="1"/>
        <end position="13"/>
    </location>
</feature>
<feature type="region of interest" description="Disordered" evidence="9">
    <location>
        <begin position="1"/>
        <end position="118"/>
    </location>
</feature>
<feature type="DNA-binding region" description="Homeobox" evidence="7">
    <location>
        <begin position="110"/>
        <end position="169"/>
    </location>
</feature>
<gene>
    <name evidence="12" type="ORF">OSB1V03_LOCUS4945</name>
</gene>
<dbReference type="PRINTS" id="PR00031">
    <property type="entry name" value="HTHREPRESSR"/>
</dbReference>